<evidence type="ECO:0000256" key="1">
    <source>
        <dbReference type="ARBA" id="ARBA00023118"/>
    </source>
</evidence>
<dbReference type="EMBL" id="FMHV01000002">
    <property type="protein sequence ID" value="SCL26245.1"/>
    <property type="molecule type" value="Genomic_DNA"/>
</dbReference>
<proteinExistence type="predicted"/>
<sequence length="367" mass="41142">MTVMNRDDQLTQVLGAGIESFDIPEDQFKVAEFAYKAACDFLSTYWSGSGTGGALYPQGSMRLGTVTALIHRHDEYDLDMVCRHDLELSQIDPEDLKADVGDALENFVKEHPELRLTLDDEGRRCWTFVHDLLPFHMDVLPAIPNAAAEPNGIWATDTEGSRWHPSAPTDYADWFLGVLHDEWLAGAIRIAESRQMDVEQLPRNAFKTTLQRTVQALKRHRDIYFSDDPSNRPSSIIITTLAARSYEPGGDLFNVLHHVVHQMPDHVESRFGRYVIANPVEPDENFADRWIGHPVRARRFFEWLEAAQRDFTAIGDAHDTGDMLDQTALALGIRAARAAEQAVATGTTARRSAMIATRVPAGSDRFA</sequence>
<evidence type="ECO:0000313" key="3">
    <source>
        <dbReference type="Proteomes" id="UP000199413"/>
    </source>
</evidence>
<reference evidence="3" key="1">
    <citation type="submission" date="2016-06" db="EMBL/GenBank/DDBJ databases">
        <authorList>
            <person name="Varghese N."/>
            <person name="Submissions Spin"/>
        </authorList>
    </citation>
    <scope>NUCLEOTIDE SEQUENCE [LARGE SCALE GENOMIC DNA]</scope>
    <source>
        <strain evidence="3">DSM 45431</strain>
    </source>
</reference>
<evidence type="ECO:0000313" key="2">
    <source>
        <dbReference type="EMBL" id="SCL26245.1"/>
    </source>
</evidence>
<keyword evidence="1" id="KW-0051">Antiviral defense</keyword>
<accession>A0A1C6S9U6</accession>
<dbReference type="GO" id="GO:0016779">
    <property type="term" value="F:nucleotidyltransferase activity"/>
    <property type="evidence" value="ECO:0007669"/>
    <property type="project" value="InterPro"/>
</dbReference>
<evidence type="ECO:0008006" key="4">
    <source>
        <dbReference type="Google" id="ProtNLM"/>
    </source>
</evidence>
<organism evidence="2 3">
    <name type="scientific">Micromonospora rhizosphaerae</name>
    <dbReference type="NCBI Taxonomy" id="568872"/>
    <lineage>
        <taxon>Bacteria</taxon>
        <taxon>Bacillati</taxon>
        <taxon>Actinomycetota</taxon>
        <taxon>Actinomycetes</taxon>
        <taxon>Micromonosporales</taxon>
        <taxon>Micromonosporaceae</taxon>
        <taxon>Micromonospora</taxon>
    </lineage>
</organism>
<protein>
    <recommendedName>
        <fullName evidence="4">Nucleotidyltransferase</fullName>
    </recommendedName>
</protein>
<dbReference type="Proteomes" id="UP000199413">
    <property type="component" value="Unassembled WGS sequence"/>
</dbReference>
<dbReference type="InterPro" id="IPR006116">
    <property type="entry name" value="NT_2-5OAS_ClassI-CCAase"/>
</dbReference>
<dbReference type="AlphaFoldDB" id="A0A1C6S9U6"/>
<name>A0A1C6S9U6_9ACTN</name>
<dbReference type="GO" id="GO:0051607">
    <property type="term" value="P:defense response to virus"/>
    <property type="evidence" value="ECO:0007669"/>
    <property type="project" value="UniProtKB-KW"/>
</dbReference>
<dbReference type="STRING" id="568872.GA0070624_3268"/>
<gene>
    <name evidence="2" type="ORF">GA0070624_3268</name>
</gene>
<dbReference type="CDD" id="cd05400">
    <property type="entry name" value="NT_2-5OAS_ClassI-CCAase"/>
    <property type="match status" value="1"/>
</dbReference>
<keyword evidence="3" id="KW-1185">Reference proteome</keyword>